<dbReference type="AlphaFoldDB" id="A0A7R9ITX4"/>
<sequence length="70" mass="8262">MSILQAMAAARDSFQDVINGWSKQEKQNIFRSTIPNKEIRVKTKMTLFSITVRKELNFQFSRLYVDYSQL</sequence>
<dbReference type="EMBL" id="OE017106">
    <property type="protein sequence ID" value="CAD7464587.1"/>
    <property type="molecule type" value="Genomic_DNA"/>
</dbReference>
<protein>
    <submittedName>
        <fullName evidence="1">Uncharacterized protein</fullName>
    </submittedName>
</protein>
<reference evidence="1" key="1">
    <citation type="submission" date="2020-11" db="EMBL/GenBank/DDBJ databases">
        <authorList>
            <person name="Tran Van P."/>
        </authorList>
    </citation>
    <scope>NUCLEOTIDE SEQUENCE</scope>
</reference>
<evidence type="ECO:0000313" key="1">
    <source>
        <dbReference type="EMBL" id="CAD7464587.1"/>
    </source>
</evidence>
<name>A0A7R9ITX4_9NEOP</name>
<accession>A0A7R9ITX4</accession>
<gene>
    <name evidence="1" type="ORF">TTEB3V08_LOCUS12464</name>
</gene>
<organism evidence="1">
    <name type="scientific">Timema tahoe</name>
    <dbReference type="NCBI Taxonomy" id="61484"/>
    <lineage>
        <taxon>Eukaryota</taxon>
        <taxon>Metazoa</taxon>
        <taxon>Ecdysozoa</taxon>
        <taxon>Arthropoda</taxon>
        <taxon>Hexapoda</taxon>
        <taxon>Insecta</taxon>
        <taxon>Pterygota</taxon>
        <taxon>Neoptera</taxon>
        <taxon>Polyneoptera</taxon>
        <taxon>Phasmatodea</taxon>
        <taxon>Timematodea</taxon>
        <taxon>Timematoidea</taxon>
        <taxon>Timematidae</taxon>
        <taxon>Timema</taxon>
    </lineage>
</organism>
<proteinExistence type="predicted"/>